<proteinExistence type="predicted"/>
<reference evidence="6 7" key="1">
    <citation type="submission" date="2022-10" db="EMBL/GenBank/DDBJ databases">
        <title>Comparative genomic analysis of Cohnella hashimotonis sp. nov., isolated from the International Space Station.</title>
        <authorList>
            <person name="Simpson A."/>
            <person name="Venkateswaran K."/>
        </authorList>
    </citation>
    <scope>NUCLEOTIDE SEQUENCE [LARGE SCALE GENOMIC DNA]</scope>
    <source>
        <strain evidence="6 7">DSM 18997</strain>
    </source>
</reference>
<dbReference type="InterPro" id="IPR020449">
    <property type="entry name" value="Tscrpt_reg_AraC-type_HTH"/>
</dbReference>
<dbReference type="PANTHER" id="PTHR43280">
    <property type="entry name" value="ARAC-FAMILY TRANSCRIPTIONAL REGULATOR"/>
    <property type="match status" value="1"/>
</dbReference>
<feature type="transmembrane region" description="Helical" evidence="4">
    <location>
        <begin position="12"/>
        <end position="30"/>
    </location>
</feature>
<evidence type="ECO:0000313" key="6">
    <source>
        <dbReference type="EMBL" id="MDG0793381.1"/>
    </source>
</evidence>
<sequence>MPKHSRIYRNFLLSYLVILILPSIAGYMSYRTSIEVTQSISIENGVTQLQNAQQLLERRMAEVEGFTRQLALNQDLFVLMNEKKSDGDVNLYSIWNVLRSVMVFGQTNDFLRNYYIYLRNYNVVLTPGSAYFRPEHYYETAHYQNMTLDDWRNTILNKPHSREILPLSPFEDGDGQTSVISYMQSLPLDSFSEVSPATVVVIIDEKTIQSLLTGLKDRYGGWTYISDREGKTLSRQGIEEKEILELNGTDGLLADEQSQFYGDDLVIAIQSDKTGWTYRAGIPRAVLMENANHIKFITWTVTAVALVVGLLAGIVLSYRNSAPINRLLGVFRDQFGKDQPPLGNAYDFLHGNVANMLTSNKWLQSELDRQLPLVQDAYLKRLLSGEFQTRDEAEAAADQAGLRFGFASGAVGILRVEGYAGLDTVEILNELNAARLLVKQNLRELFPDLQMTDMGSDRVAALFGYLPEQPEEAGEREIESLLRPLAARLFDEYKISVTAAFGESFGTALEVSRSCEQARETLEYADYAVRKDILWHRDIRSDSATYYYPLETELRLIGTIRAGEREESRRMVEELLARNAESRELSPDMKRQLIGELKGTLLKVLDQKTFQSAEPFESVKNRTLAIQETDSLEAVREEIGQITDTLCGVVAAKKNDLHHKTVEEIKKYIAQKYSDAELTLYKVAEQVERPEKYISQLFKDVTGTNLSDYLEKIRMDHAAELLRDRSATIDEIAYRVGYNSSHSFRRAFKRVSGVSPSAYRQSFD</sequence>
<name>A0A9X4KKE2_9BACL</name>
<dbReference type="PRINTS" id="PR00032">
    <property type="entry name" value="HTHARAC"/>
</dbReference>
<dbReference type="SMART" id="SM00342">
    <property type="entry name" value="HTH_ARAC"/>
    <property type="match status" value="1"/>
</dbReference>
<gene>
    <name evidence="6" type="ORF">OMP38_22985</name>
</gene>
<keyword evidence="4" id="KW-0472">Membrane</keyword>
<evidence type="ECO:0000256" key="1">
    <source>
        <dbReference type="ARBA" id="ARBA00023015"/>
    </source>
</evidence>
<dbReference type="PANTHER" id="PTHR43280:SF10">
    <property type="entry name" value="REGULATORY PROTEIN POCR"/>
    <property type="match status" value="1"/>
</dbReference>
<evidence type="ECO:0000313" key="7">
    <source>
        <dbReference type="Proteomes" id="UP001153387"/>
    </source>
</evidence>
<evidence type="ECO:0000259" key="5">
    <source>
        <dbReference type="PROSITE" id="PS01124"/>
    </source>
</evidence>
<dbReference type="InterPro" id="IPR018060">
    <property type="entry name" value="HTH_AraC"/>
</dbReference>
<dbReference type="InterPro" id="IPR018062">
    <property type="entry name" value="HTH_AraC-typ_CS"/>
</dbReference>
<feature type="transmembrane region" description="Helical" evidence="4">
    <location>
        <begin position="296"/>
        <end position="318"/>
    </location>
</feature>
<keyword evidence="4" id="KW-1133">Transmembrane helix</keyword>
<feature type="domain" description="HTH araC/xylS-type" evidence="5">
    <location>
        <begin position="663"/>
        <end position="762"/>
    </location>
</feature>
<comment type="caution">
    <text evidence="6">The sequence shown here is derived from an EMBL/GenBank/DDBJ whole genome shotgun (WGS) entry which is preliminary data.</text>
</comment>
<dbReference type="EMBL" id="JAPDHZ010000004">
    <property type="protein sequence ID" value="MDG0793381.1"/>
    <property type="molecule type" value="Genomic_DNA"/>
</dbReference>
<dbReference type="RefSeq" id="WP_277567173.1">
    <property type="nucleotide sequence ID" value="NZ_JAPDHZ010000004.1"/>
</dbReference>
<keyword evidence="7" id="KW-1185">Reference proteome</keyword>
<accession>A0A9X4KKE2</accession>
<dbReference type="Gene3D" id="1.10.10.60">
    <property type="entry name" value="Homeodomain-like"/>
    <property type="match status" value="2"/>
</dbReference>
<dbReference type="Proteomes" id="UP001153387">
    <property type="component" value="Unassembled WGS sequence"/>
</dbReference>
<dbReference type="GO" id="GO:0043565">
    <property type="term" value="F:sequence-specific DNA binding"/>
    <property type="evidence" value="ECO:0007669"/>
    <property type="project" value="InterPro"/>
</dbReference>
<evidence type="ECO:0000256" key="2">
    <source>
        <dbReference type="ARBA" id="ARBA00023125"/>
    </source>
</evidence>
<keyword evidence="3" id="KW-0804">Transcription</keyword>
<evidence type="ECO:0000256" key="4">
    <source>
        <dbReference type="SAM" id="Phobius"/>
    </source>
</evidence>
<keyword evidence="1" id="KW-0805">Transcription regulation</keyword>
<keyword evidence="2" id="KW-0238">DNA-binding</keyword>
<dbReference type="PROSITE" id="PS00041">
    <property type="entry name" value="HTH_ARAC_FAMILY_1"/>
    <property type="match status" value="1"/>
</dbReference>
<organism evidence="6 7">
    <name type="scientific">Cohnella ginsengisoli</name>
    <dbReference type="NCBI Taxonomy" id="425004"/>
    <lineage>
        <taxon>Bacteria</taxon>
        <taxon>Bacillati</taxon>
        <taxon>Bacillota</taxon>
        <taxon>Bacilli</taxon>
        <taxon>Bacillales</taxon>
        <taxon>Paenibacillaceae</taxon>
        <taxon>Cohnella</taxon>
    </lineage>
</organism>
<dbReference type="GO" id="GO:0003700">
    <property type="term" value="F:DNA-binding transcription factor activity"/>
    <property type="evidence" value="ECO:0007669"/>
    <property type="project" value="InterPro"/>
</dbReference>
<dbReference type="InterPro" id="IPR009057">
    <property type="entry name" value="Homeodomain-like_sf"/>
</dbReference>
<dbReference type="PROSITE" id="PS01124">
    <property type="entry name" value="HTH_ARAC_FAMILY_2"/>
    <property type="match status" value="1"/>
</dbReference>
<dbReference type="AlphaFoldDB" id="A0A9X4KKE2"/>
<dbReference type="Pfam" id="PF12833">
    <property type="entry name" value="HTH_18"/>
    <property type="match status" value="1"/>
</dbReference>
<dbReference type="SUPFAM" id="SSF46689">
    <property type="entry name" value="Homeodomain-like"/>
    <property type="match status" value="1"/>
</dbReference>
<keyword evidence="4" id="KW-0812">Transmembrane</keyword>
<protein>
    <submittedName>
        <fullName evidence="6">AraC family transcriptional regulator</fullName>
    </submittedName>
</protein>
<evidence type="ECO:0000256" key="3">
    <source>
        <dbReference type="ARBA" id="ARBA00023163"/>
    </source>
</evidence>